<keyword evidence="3" id="KW-1185">Reference proteome</keyword>
<evidence type="ECO:0000313" key="3">
    <source>
        <dbReference type="Proteomes" id="UP001183604"/>
    </source>
</evidence>
<feature type="compositionally biased region" description="Gly residues" evidence="1">
    <location>
        <begin position="99"/>
        <end position="109"/>
    </location>
</feature>
<dbReference type="EMBL" id="JAVDYD010000001">
    <property type="protein sequence ID" value="MDR7336854.1"/>
    <property type="molecule type" value="Genomic_DNA"/>
</dbReference>
<sequence>MTHGRLHLDQLTAWAGPPLLRATAVRTGIRTDRTITVAPLQLVVMTVTDAYDLDEVTAYRTAEEAIEAAQAAMARPDSRGILREWRTGDGLPSGQTLLGPGGKLGSSKP</sequence>
<name>A0ABU2AI50_9ACTN</name>
<protein>
    <submittedName>
        <fullName evidence="2">Uncharacterized protein</fullName>
    </submittedName>
</protein>
<comment type="caution">
    <text evidence="2">The sequence shown here is derived from an EMBL/GenBank/DDBJ whole genome shotgun (WGS) entry which is preliminary data.</text>
</comment>
<dbReference type="Proteomes" id="UP001183604">
    <property type="component" value="Unassembled WGS sequence"/>
</dbReference>
<organism evidence="2 3">
    <name type="scientific">Glycomyces lechevalierae</name>
    <dbReference type="NCBI Taxonomy" id="256034"/>
    <lineage>
        <taxon>Bacteria</taxon>
        <taxon>Bacillati</taxon>
        <taxon>Actinomycetota</taxon>
        <taxon>Actinomycetes</taxon>
        <taxon>Glycomycetales</taxon>
        <taxon>Glycomycetaceae</taxon>
        <taxon>Glycomyces</taxon>
    </lineage>
</organism>
<evidence type="ECO:0000313" key="2">
    <source>
        <dbReference type="EMBL" id="MDR7336854.1"/>
    </source>
</evidence>
<reference evidence="2 3" key="1">
    <citation type="submission" date="2023-07" db="EMBL/GenBank/DDBJ databases">
        <title>Sequencing the genomes of 1000 actinobacteria strains.</title>
        <authorList>
            <person name="Klenk H.-P."/>
        </authorList>
    </citation>
    <scope>NUCLEOTIDE SEQUENCE [LARGE SCALE GENOMIC DNA]</scope>
    <source>
        <strain evidence="2 3">DSM 44724</strain>
    </source>
</reference>
<dbReference type="RefSeq" id="WP_310283873.1">
    <property type="nucleotide sequence ID" value="NZ_BAAAOM010000002.1"/>
</dbReference>
<proteinExistence type="predicted"/>
<feature type="region of interest" description="Disordered" evidence="1">
    <location>
        <begin position="84"/>
        <end position="109"/>
    </location>
</feature>
<gene>
    <name evidence="2" type="ORF">J2S69_000573</name>
</gene>
<accession>A0ABU2AI50</accession>
<evidence type="ECO:0000256" key="1">
    <source>
        <dbReference type="SAM" id="MobiDB-lite"/>
    </source>
</evidence>